<evidence type="ECO:0000256" key="2">
    <source>
        <dbReference type="ARBA" id="ARBA00023008"/>
    </source>
</evidence>
<keyword evidence="2" id="KW-0186">Copper</keyword>
<dbReference type="InterPro" id="IPR008972">
    <property type="entry name" value="Cupredoxin"/>
</dbReference>
<organism evidence="5 6">
    <name type="scientific">Candidatus Woesebacteria bacterium GWA1_41_8</name>
    <dbReference type="NCBI Taxonomy" id="1802471"/>
    <lineage>
        <taxon>Bacteria</taxon>
        <taxon>Candidatus Woeseibacteriota</taxon>
    </lineage>
</organism>
<evidence type="ECO:0000256" key="3">
    <source>
        <dbReference type="SAM" id="Phobius"/>
    </source>
</evidence>
<evidence type="ECO:0000313" key="5">
    <source>
        <dbReference type="EMBL" id="OGM02304.1"/>
    </source>
</evidence>
<dbReference type="STRING" id="1802471.A2115_00990"/>
<proteinExistence type="predicted"/>
<dbReference type="PANTHER" id="PTHR38439">
    <property type="entry name" value="AURACYANIN-B"/>
    <property type="match status" value="1"/>
</dbReference>
<evidence type="ECO:0000313" key="6">
    <source>
        <dbReference type="Proteomes" id="UP000176198"/>
    </source>
</evidence>
<dbReference type="GO" id="GO:0046872">
    <property type="term" value="F:metal ion binding"/>
    <property type="evidence" value="ECO:0007669"/>
    <property type="project" value="UniProtKB-KW"/>
</dbReference>
<accession>A0A1F7WHJ0</accession>
<dbReference type="SUPFAM" id="SSF49503">
    <property type="entry name" value="Cupredoxins"/>
    <property type="match status" value="1"/>
</dbReference>
<keyword evidence="1" id="KW-0479">Metal-binding</keyword>
<feature type="domain" description="EfeO-type cupredoxin-like" evidence="4">
    <location>
        <begin position="81"/>
        <end position="173"/>
    </location>
</feature>
<dbReference type="EMBL" id="MGFJ01000025">
    <property type="protein sequence ID" value="OGM02304.1"/>
    <property type="molecule type" value="Genomic_DNA"/>
</dbReference>
<dbReference type="Gene3D" id="2.60.40.420">
    <property type="entry name" value="Cupredoxins - blue copper proteins"/>
    <property type="match status" value="1"/>
</dbReference>
<dbReference type="InterPro" id="IPR050845">
    <property type="entry name" value="Cu-binding_ET"/>
</dbReference>
<protein>
    <recommendedName>
        <fullName evidence="4">EfeO-type cupredoxin-like domain-containing protein</fullName>
    </recommendedName>
</protein>
<dbReference type="Proteomes" id="UP000176198">
    <property type="component" value="Unassembled WGS sequence"/>
</dbReference>
<dbReference type="PANTHER" id="PTHR38439:SF3">
    <property type="entry name" value="COPPER-RESISTANT CUPROPROTEIN COPI"/>
    <property type="match status" value="1"/>
</dbReference>
<name>A0A1F7WHJ0_9BACT</name>
<feature type="transmembrane region" description="Helical" evidence="3">
    <location>
        <begin position="20"/>
        <end position="41"/>
    </location>
</feature>
<dbReference type="PROSITE" id="PS00196">
    <property type="entry name" value="COPPER_BLUE"/>
    <property type="match status" value="1"/>
</dbReference>
<sequence>MEENNNSSSEMTKSGSNNKMTMMLVVMAVVVVAVIAAYFLLANRGVEAPVMTDENMQEETMMEVTPGESMDGTDSAMMEDEQGVVTLTVDGAEYSFSPSTLSVNKGDTVKVVFNNVGTMPHDFIIDEFDVATKTIAPGEQDTVEFTANQSGTFSYYCSVGNHRALGMEGTLTVE</sequence>
<gene>
    <name evidence="5" type="ORF">A2115_00990</name>
</gene>
<dbReference type="AlphaFoldDB" id="A0A1F7WHJ0"/>
<dbReference type="Pfam" id="PF13473">
    <property type="entry name" value="Cupredoxin_1"/>
    <property type="match status" value="1"/>
</dbReference>
<dbReference type="InterPro" id="IPR028871">
    <property type="entry name" value="BlueCu_1_BS"/>
</dbReference>
<comment type="caution">
    <text evidence="5">The sequence shown here is derived from an EMBL/GenBank/DDBJ whole genome shotgun (WGS) entry which is preliminary data.</text>
</comment>
<dbReference type="InterPro" id="IPR028096">
    <property type="entry name" value="EfeO_Cupredoxin"/>
</dbReference>
<evidence type="ECO:0000259" key="4">
    <source>
        <dbReference type="Pfam" id="PF13473"/>
    </source>
</evidence>
<keyword evidence="3" id="KW-0472">Membrane</keyword>
<evidence type="ECO:0000256" key="1">
    <source>
        <dbReference type="ARBA" id="ARBA00022723"/>
    </source>
</evidence>
<keyword evidence="3" id="KW-1133">Transmembrane helix</keyword>
<keyword evidence="3" id="KW-0812">Transmembrane</keyword>
<reference evidence="5 6" key="1">
    <citation type="journal article" date="2016" name="Nat. Commun.">
        <title>Thousands of microbial genomes shed light on interconnected biogeochemical processes in an aquifer system.</title>
        <authorList>
            <person name="Anantharaman K."/>
            <person name="Brown C.T."/>
            <person name="Hug L.A."/>
            <person name="Sharon I."/>
            <person name="Castelle C.J."/>
            <person name="Probst A.J."/>
            <person name="Thomas B.C."/>
            <person name="Singh A."/>
            <person name="Wilkins M.J."/>
            <person name="Karaoz U."/>
            <person name="Brodie E.L."/>
            <person name="Williams K.H."/>
            <person name="Hubbard S.S."/>
            <person name="Banfield J.F."/>
        </authorList>
    </citation>
    <scope>NUCLEOTIDE SEQUENCE [LARGE SCALE GENOMIC DNA]</scope>
</reference>